<organism evidence="1 2">
    <name type="scientific">Ataeniobius toweri</name>
    <dbReference type="NCBI Taxonomy" id="208326"/>
    <lineage>
        <taxon>Eukaryota</taxon>
        <taxon>Metazoa</taxon>
        <taxon>Chordata</taxon>
        <taxon>Craniata</taxon>
        <taxon>Vertebrata</taxon>
        <taxon>Euteleostomi</taxon>
        <taxon>Actinopterygii</taxon>
        <taxon>Neopterygii</taxon>
        <taxon>Teleostei</taxon>
        <taxon>Neoteleostei</taxon>
        <taxon>Acanthomorphata</taxon>
        <taxon>Ovalentaria</taxon>
        <taxon>Atherinomorphae</taxon>
        <taxon>Cyprinodontiformes</taxon>
        <taxon>Goodeidae</taxon>
        <taxon>Ataeniobius</taxon>
    </lineage>
</organism>
<proteinExistence type="predicted"/>
<name>A0ABU7BM83_9TELE</name>
<evidence type="ECO:0000313" key="1">
    <source>
        <dbReference type="EMBL" id="MED6251766.1"/>
    </source>
</evidence>
<sequence length="124" mass="14398">MFTHWSQRGNRAHCRFSLLQLSKDVTRVLFFLFFFTGYSPVNPTQHHHHHQQQQFGEFPPLHPPTHVNHGVYNCPEKTRTGVSVRLEVNKQGKLDGEEQFAPFLTVRPWSAQKLRVATDSGCFL</sequence>
<reference evidence="1 2" key="1">
    <citation type="submission" date="2021-07" db="EMBL/GenBank/DDBJ databases">
        <authorList>
            <person name="Palmer J.M."/>
        </authorList>
    </citation>
    <scope>NUCLEOTIDE SEQUENCE [LARGE SCALE GENOMIC DNA]</scope>
    <source>
        <strain evidence="1 2">AT_MEX2019</strain>
        <tissue evidence="1">Muscle</tissue>
    </source>
</reference>
<dbReference type="Proteomes" id="UP001345963">
    <property type="component" value="Unassembled WGS sequence"/>
</dbReference>
<keyword evidence="2" id="KW-1185">Reference proteome</keyword>
<evidence type="ECO:0000313" key="2">
    <source>
        <dbReference type="Proteomes" id="UP001345963"/>
    </source>
</evidence>
<accession>A0ABU7BM83</accession>
<comment type="caution">
    <text evidence="1">The sequence shown here is derived from an EMBL/GenBank/DDBJ whole genome shotgun (WGS) entry which is preliminary data.</text>
</comment>
<gene>
    <name evidence="1" type="ORF">ATANTOWER_002696</name>
</gene>
<dbReference type="EMBL" id="JAHUTI010060285">
    <property type="protein sequence ID" value="MED6251766.1"/>
    <property type="molecule type" value="Genomic_DNA"/>
</dbReference>
<protein>
    <submittedName>
        <fullName evidence="1">Uncharacterized protein</fullName>
    </submittedName>
</protein>